<evidence type="ECO:0000256" key="5">
    <source>
        <dbReference type="PIRSR" id="PIRSR000112-3"/>
    </source>
</evidence>
<dbReference type="PANTHER" id="PTHR43616">
    <property type="entry name" value="GLYCEROL DEHYDROGENASE"/>
    <property type="match status" value="1"/>
</dbReference>
<dbReference type="eggNOG" id="COG0371">
    <property type="taxonomic scope" value="Bacteria"/>
</dbReference>
<feature type="domain" description="Alcohol dehydrogenase iron-type/glycerol dehydrogenase GldA" evidence="6">
    <location>
        <begin position="12"/>
        <end position="155"/>
    </location>
</feature>
<dbReference type="GO" id="GO:0008888">
    <property type="term" value="F:glycerol dehydrogenase (NAD+) activity"/>
    <property type="evidence" value="ECO:0007669"/>
    <property type="project" value="UniProtKB-EC"/>
</dbReference>
<dbReference type="EC" id="1.1.1.6" evidence="7"/>
<evidence type="ECO:0000259" key="6">
    <source>
        <dbReference type="Pfam" id="PF00465"/>
    </source>
</evidence>
<feature type="binding site" evidence="5">
    <location>
        <position position="129"/>
    </location>
    <ligand>
        <name>NAD(+)</name>
        <dbReference type="ChEBI" id="CHEBI:57540"/>
    </ligand>
</feature>
<feature type="binding site" evidence="5">
    <location>
        <position position="133"/>
    </location>
    <ligand>
        <name>NAD(+)</name>
        <dbReference type="ChEBI" id="CHEBI:57540"/>
    </ligand>
</feature>
<feature type="binding site" evidence="5">
    <location>
        <begin position="96"/>
        <end position="100"/>
    </location>
    <ligand>
        <name>NAD(+)</name>
        <dbReference type="ChEBI" id="CHEBI:57540"/>
    </ligand>
</feature>
<evidence type="ECO:0000256" key="1">
    <source>
        <dbReference type="ARBA" id="ARBA00007358"/>
    </source>
</evidence>
<protein>
    <submittedName>
        <fullName evidence="7">Glycerol dehydrogenase</fullName>
        <ecNumber evidence="7">1.1.1.6</ecNumber>
    </submittedName>
</protein>
<feature type="binding site" evidence="5">
    <location>
        <position position="127"/>
    </location>
    <ligand>
        <name>NAD(+)</name>
        <dbReference type="ChEBI" id="CHEBI:57540"/>
    </ligand>
</feature>
<dbReference type="InterPro" id="IPR016205">
    <property type="entry name" value="Glycerol_DH"/>
</dbReference>
<evidence type="ECO:0000256" key="3">
    <source>
        <dbReference type="ARBA" id="ARBA00023002"/>
    </source>
</evidence>
<keyword evidence="3 7" id="KW-0560">Oxidoreductase</keyword>
<evidence type="ECO:0000313" key="7">
    <source>
        <dbReference type="EMBL" id="CAE07454.1"/>
    </source>
</evidence>
<evidence type="ECO:0000313" key="8">
    <source>
        <dbReference type="Proteomes" id="UP000001422"/>
    </source>
</evidence>
<dbReference type="InterPro" id="IPR001670">
    <property type="entry name" value="ADH_Fe/GldA"/>
</dbReference>
<dbReference type="Gene3D" id="1.20.1090.10">
    <property type="entry name" value="Dehydroquinate synthase-like - alpha domain"/>
    <property type="match status" value="1"/>
</dbReference>
<comment type="similarity">
    <text evidence="1">Belongs to the iron-containing alcohol dehydrogenase family.</text>
</comment>
<proteinExistence type="inferred from homology"/>
<dbReference type="STRING" id="84588.SYNW0939"/>
<reference evidence="7 8" key="1">
    <citation type="journal article" date="2003" name="Nature">
        <title>The genome of a motile marine Synechococcus.</title>
        <authorList>
            <person name="Palenik B."/>
            <person name="Brahamsha B."/>
            <person name="Larimer F."/>
            <person name="Land M."/>
            <person name="Hauser L."/>
            <person name="Chain P."/>
            <person name="Lamerdin J."/>
            <person name="Regala W."/>
            <person name="Allen E.A."/>
            <person name="McCarren J."/>
            <person name="Paulsen I."/>
            <person name="Dufresne A."/>
            <person name="Partensky F."/>
            <person name="Webb E."/>
            <person name="Waterbury J."/>
        </authorList>
    </citation>
    <scope>NUCLEOTIDE SEQUENCE [LARGE SCALE GENOMIC DNA]</scope>
    <source>
        <strain evidence="7 8">WH8102</strain>
    </source>
</reference>
<dbReference type="HOGENOM" id="CLU_044754_0_0_3"/>
<dbReference type="Pfam" id="PF00465">
    <property type="entry name" value="Fe-ADH"/>
    <property type="match status" value="1"/>
</dbReference>
<dbReference type="PROSITE" id="PS00913">
    <property type="entry name" value="ADH_IRON_1"/>
    <property type="match status" value="1"/>
</dbReference>
<gene>
    <name evidence="7" type="ordered locus">SYNW0939</name>
</gene>
<evidence type="ECO:0000256" key="4">
    <source>
        <dbReference type="PIRSR" id="PIRSR000112-1"/>
    </source>
</evidence>
<evidence type="ECO:0000256" key="2">
    <source>
        <dbReference type="ARBA" id="ARBA00022723"/>
    </source>
</evidence>
<dbReference type="SUPFAM" id="SSF56796">
    <property type="entry name" value="Dehydroquinate synthase-like"/>
    <property type="match status" value="1"/>
</dbReference>
<dbReference type="Proteomes" id="UP000001422">
    <property type="component" value="Chromosome"/>
</dbReference>
<sequence length="366" mass="38077">MVVSISSHAIAPAVVLRGEGAWAEALSKISALCSRPLLLGRSQATVSLRSALVSDLVHSCLTPQPAELSYDCCEEDLQRLAAEAADCDAVLAAGGGKVLDAGKLLAHRLQLPCITVPLSAATCAGWTALSNLYSMHGAFEGDVALTRCPELLVFDHGLVRQAPARTLASGIADALAKWYEASVSSGDSSDGLVQQAVQMARVLRDQLMIDGPLALQDPHSAAWARTAEACALTAGVIGGLGGARCRTVAAHAVHNGLTQLQACQDVLHGEKVGFGILVQLRLEERLGGNRLAGQAHRQLLPLLRQLQLPVSLQDLGLSNASLSDLQQVCAFACREGSDLHNLPFAVTPGALLEALVGAAEPSPVAP</sequence>
<dbReference type="KEGG" id="syw:SYNW0939"/>
<keyword evidence="5" id="KW-0520">NAD</keyword>
<comment type="cofactor">
    <cofactor evidence="4">
        <name>Zn(2+)</name>
        <dbReference type="ChEBI" id="CHEBI:29105"/>
    </cofactor>
    <text evidence="4">Binds 1 zinc ion per subunit.</text>
</comment>
<keyword evidence="4" id="KW-0862">Zinc</keyword>
<keyword evidence="8" id="KW-1185">Reference proteome</keyword>
<dbReference type="AlphaFoldDB" id="Q7U7P2"/>
<dbReference type="GO" id="GO:0046872">
    <property type="term" value="F:metal ion binding"/>
    <property type="evidence" value="ECO:0007669"/>
    <property type="project" value="UniProtKB-KW"/>
</dbReference>
<keyword evidence="2 4" id="KW-0479">Metal-binding</keyword>
<dbReference type="PANTHER" id="PTHR43616:SF3">
    <property type="entry name" value="HYDROXYCARBOXYLATE DEHYDROGENASE A"/>
    <property type="match status" value="1"/>
</dbReference>
<organism evidence="7 8">
    <name type="scientific">Parasynechococcus marenigrum (strain WH8102)</name>
    <dbReference type="NCBI Taxonomy" id="84588"/>
    <lineage>
        <taxon>Bacteria</taxon>
        <taxon>Bacillati</taxon>
        <taxon>Cyanobacteriota</taxon>
        <taxon>Cyanophyceae</taxon>
        <taxon>Synechococcales</taxon>
        <taxon>Prochlorococcaceae</taxon>
        <taxon>Parasynechococcus</taxon>
        <taxon>Parasynechococcus marenigrum</taxon>
    </lineage>
</organism>
<dbReference type="InterPro" id="IPR018211">
    <property type="entry name" value="ADH_Fe_CS"/>
</dbReference>
<dbReference type="PIRSF" id="PIRSF000112">
    <property type="entry name" value="Glycerol_dehydrogenase"/>
    <property type="match status" value="1"/>
</dbReference>
<feature type="binding site" evidence="4">
    <location>
        <position position="173"/>
    </location>
    <ligand>
        <name>glycerol</name>
        <dbReference type="ChEBI" id="CHEBI:17754"/>
    </ligand>
</feature>
<accession>Q7U7P2</accession>
<dbReference type="RefSeq" id="WP_011127804.1">
    <property type="nucleotide sequence ID" value="NC_005070.1"/>
</dbReference>
<dbReference type="Gene3D" id="3.40.50.1970">
    <property type="match status" value="1"/>
</dbReference>
<dbReference type="EMBL" id="BX569691">
    <property type="protein sequence ID" value="CAE07454.1"/>
    <property type="molecule type" value="Genomic_DNA"/>
</dbReference>
<feature type="binding site" evidence="4">
    <location>
        <position position="268"/>
    </location>
    <ligand>
        <name>glycerol</name>
        <dbReference type="ChEBI" id="CHEBI:17754"/>
    </ligand>
</feature>
<feature type="binding site" evidence="4">
    <location>
        <position position="251"/>
    </location>
    <ligand>
        <name>glycerol</name>
        <dbReference type="ChEBI" id="CHEBI:17754"/>
    </ligand>
</feature>
<name>Q7U7P2_PARMW</name>